<protein>
    <submittedName>
        <fullName evidence="1">Uncharacterized protein</fullName>
    </submittedName>
</protein>
<comment type="caution">
    <text evidence="1">The sequence shown here is derived from an EMBL/GenBank/DDBJ whole genome shotgun (WGS) entry which is preliminary data.</text>
</comment>
<reference evidence="1 2" key="1">
    <citation type="submission" date="2023-07" db="EMBL/GenBank/DDBJ databases">
        <title>Genomic Encyclopedia of Type Strains, Phase IV (KMG-IV): sequencing the most valuable type-strain genomes for metagenomic binning, comparative biology and taxonomic classification.</title>
        <authorList>
            <person name="Goeker M."/>
        </authorList>
    </citation>
    <scope>NUCLEOTIDE SEQUENCE [LARGE SCALE GENOMIC DNA]</scope>
    <source>
        <strain evidence="1 2">DSM 17740</strain>
    </source>
</reference>
<organism evidence="1 2">
    <name type="scientific">Caldalkalibacillus uzonensis</name>
    <dbReference type="NCBI Taxonomy" id="353224"/>
    <lineage>
        <taxon>Bacteria</taxon>
        <taxon>Bacillati</taxon>
        <taxon>Bacillota</taxon>
        <taxon>Bacilli</taxon>
        <taxon>Bacillales</taxon>
        <taxon>Bacillaceae</taxon>
        <taxon>Caldalkalibacillus</taxon>
    </lineage>
</organism>
<name>A0ABU0CRT9_9BACI</name>
<gene>
    <name evidence="1" type="ORF">J2S00_001367</name>
</gene>
<keyword evidence="2" id="KW-1185">Reference proteome</keyword>
<dbReference type="EMBL" id="JAUSUQ010000004">
    <property type="protein sequence ID" value="MDQ0338581.1"/>
    <property type="molecule type" value="Genomic_DNA"/>
</dbReference>
<accession>A0ABU0CRT9</accession>
<evidence type="ECO:0000313" key="1">
    <source>
        <dbReference type="EMBL" id="MDQ0338581.1"/>
    </source>
</evidence>
<sequence>MEHTMKTIITGRSALICCAVFSTNTAKELE</sequence>
<proteinExistence type="predicted"/>
<dbReference type="Proteomes" id="UP001232445">
    <property type="component" value="Unassembled WGS sequence"/>
</dbReference>
<evidence type="ECO:0000313" key="2">
    <source>
        <dbReference type="Proteomes" id="UP001232445"/>
    </source>
</evidence>